<accession>A0A3D8SY04</accession>
<name>A0A3D8SY04_9HELO</name>
<dbReference type="GO" id="GO:0000974">
    <property type="term" value="C:Prp19 complex"/>
    <property type="evidence" value="ECO:0007669"/>
    <property type="project" value="TreeGrafter"/>
</dbReference>
<keyword evidence="7" id="KW-0175">Coiled coil</keyword>
<evidence type="ECO:0000256" key="2">
    <source>
        <dbReference type="ARBA" id="ARBA00010788"/>
    </source>
</evidence>
<evidence type="ECO:0000256" key="4">
    <source>
        <dbReference type="ARBA" id="ARBA00022728"/>
    </source>
</evidence>
<dbReference type="OrthoDB" id="205794at2759"/>
<sequence>MTLITEIHESLPYIDNEPTASERAAAEALIAAEVAEDASTHMHASLDVPVESRLSPLMEQEFARIEAKKPLQAIDLSRYEALEPPATSPHSDEKHPETLAIWREALSKAYTSHTYLTGRQTNLALLEQFGKNSWLVGNSQLEDVLKGLERELAETKQAIDVVVVERKNRQENAGGEIKLLEENWKRGVGKVLETEVAAENLRKEILDRRRAVAQS</sequence>
<dbReference type="AlphaFoldDB" id="A0A3D8SY04"/>
<gene>
    <name evidence="8" type="ORF">BP5796_02358</name>
</gene>
<dbReference type="EMBL" id="PDLN01000003">
    <property type="protein sequence ID" value="RDW91193.1"/>
    <property type="molecule type" value="Genomic_DNA"/>
</dbReference>
<dbReference type="GO" id="GO:0008380">
    <property type="term" value="P:RNA splicing"/>
    <property type="evidence" value="ECO:0007669"/>
    <property type="project" value="UniProtKB-KW"/>
</dbReference>
<dbReference type="GO" id="GO:0071013">
    <property type="term" value="C:catalytic step 2 spliceosome"/>
    <property type="evidence" value="ECO:0007669"/>
    <property type="project" value="TreeGrafter"/>
</dbReference>
<feature type="coiled-coil region" evidence="7">
    <location>
        <begin position="138"/>
        <end position="165"/>
    </location>
</feature>
<keyword evidence="9" id="KW-1185">Reference proteome</keyword>
<keyword evidence="4" id="KW-0747">Spliceosome</keyword>
<evidence type="ECO:0000256" key="7">
    <source>
        <dbReference type="SAM" id="Coils"/>
    </source>
</evidence>
<comment type="caution">
    <text evidence="8">The sequence shown here is derived from an EMBL/GenBank/DDBJ whole genome shotgun (WGS) entry which is preliminary data.</text>
</comment>
<keyword evidence="5" id="KW-0508">mRNA splicing</keyword>
<dbReference type="GO" id="GO:0071011">
    <property type="term" value="C:precatalytic spliceosome"/>
    <property type="evidence" value="ECO:0007669"/>
    <property type="project" value="TreeGrafter"/>
</dbReference>
<evidence type="ECO:0000256" key="6">
    <source>
        <dbReference type="ARBA" id="ARBA00023242"/>
    </source>
</evidence>
<protein>
    <submittedName>
        <fullName evidence="8">BCAS2 family protein</fullName>
    </submittedName>
</protein>
<comment type="similarity">
    <text evidence="2">Belongs to the SPF27 family.</text>
</comment>
<dbReference type="PANTHER" id="PTHR13296">
    <property type="entry name" value="BCAS2 PROTEIN"/>
    <property type="match status" value="1"/>
</dbReference>
<dbReference type="InterPro" id="IPR008409">
    <property type="entry name" value="SPF27"/>
</dbReference>
<keyword evidence="6" id="KW-0539">Nucleus</keyword>
<dbReference type="PANTHER" id="PTHR13296:SF0">
    <property type="entry name" value="PRE-MRNA-SPLICING FACTOR SPF27"/>
    <property type="match status" value="1"/>
</dbReference>
<evidence type="ECO:0000313" key="8">
    <source>
        <dbReference type="EMBL" id="RDW91193.1"/>
    </source>
</evidence>
<comment type="subcellular location">
    <subcellularLocation>
        <location evidence="1">Nucleus</location>
    </subcellularLocation>
</comment>
<dbReference type="GO" id="GO:0006397">
    <property type="term" value="P:mRNA processing"/>
    <property type="evidence" value="ECO:0007669"/>
    <property type="project" value="UniProtKB-KW"/>
</dbReference>
<organism evidence="8 9">
    <name type="scientific">Coleophoma crateriformis</name>
    <dbReference type="NCBI Taxonomy" id="565419"/>
    <lineage>
        <taxon>Eukaryota</taxon>
        <taxon>Fungi</taxon>
        <taxon>Dikarya</taxon>
        <taxon>Ascomycota</taxon>
        <taxon>Pezizomycotina</taxon>
        <taxon>Leotiomycetes</taxon>
        <taxon>Helotiales</taxon>
        <taxon>Dermateaceae</taxon>
        <taxon>Coleophoma</taxon>
    </lineage>
</organism>
<keyword evidence="3" id="KW-0507">mRNA processing</keyword>
<dbReference type="Proteomes" id="UP000256328">
    <property type="component" value="Unassembled WGS sequence"/>
</dbReference>
<dbReference type="Pfam" id="PF05700">
    <property type="entry name" value="BCAS2"/>
    <property type="match status" value="1"/>
</dbReference>
<evidence type="ECO:0000256" key="1">
    <source>
        <dbReference type="ARBA" id="ARBA00004123"/>
    </source>
</evidence>
<evidence type="ECO:0000256" key="5">
    <source>
        <dbReference type="ARBA" id="ARBA00023187"/>
    </source>
</evidence>
<evidence type="ECO:0000313" key="9">
    <source>
        <dbReference type="Proteomes" id="UP000256328"/>
    </source>
</evidence>
<proteinExistence type="inferred from homology"/>
<reference evidence="8 9" key="1">
    <citation type="journal article" date="2018" name="IMA Fungus">
        <title>IMA Genome-F 9: Draft genome sequence of Annulohypoxylon stygium, Aspergillus mulundensis, Berkeleyomyces basicola (syn. Thielaviopsis basicola), Ceratocystis smalleyi, two Cercospora beticola strains, Coleophoma cylindrospora, Fusarium fracticaudum, Phialophora cf. hyalina, and Morchella septimelata.</title>
        <authorList>
            <person name="Wingfield B.D."/>
            <person name="Bills G.F."/>
            <person name="Dong Y."/>
            <person name="Huang W."/>
            <person name="Nel W.J."/>
            <person name="Swalarsk-Parry B.S."/>
            <person name="Vaghefi N."/>
            <person name="Wilken P.M."/>
            <person name="An Z."/>
            <person name="de Beer Z.W."/>
            <person name="De Vos L."/>
            <person name="Chen L."/>
            <person name="Duong T.A."/>
            <person name="Gao Y."/>
            <person name="Hammerbacher A."/>
            <person name="Kikkert J.R."/>
            <person name="Li Y."/>
            <person name="Li H."/>
            <person name="Li K."/>
            <person name="Li Q."/>
            <person name="Liu X."/>
            <person name="Ma X."/>
            <person name="Naidoo K."/>
            <person name="Pethybridge S.J."/>
            <person name="Sun J."/>
            <person name="Steenkamp E.T."/>
            <person name="van der Nest M.A."/>
            <person name="van Wyk S."/>
            <person name="Wingfield M.J."/>
            <person name="Xiong C."/>
            <person name="Yue Q."/>
            <person name="Zhang X."/>
        </authorList>
    </citation>
    <scope>NUCLEOTIDE SEQUENCE [LARGE SCALE GENOMIC DNA]</scope>
    <source>
        <strain evidence="8 9">BP5796</strain>
    </source>
</reference>
<evidence type="ECO:0000256" key="3">
    <source>
        <dbReference type="ARBA" id="ARBA00022664"/>
    </source>
</evidence>